<accession>A0A838XP45</accession>
<feature type="signal peptide" evidence="1">
    <location>
        <begin position="1"/>
        <end position="24"/>
    </location>
</feature>
<organism evidence="2 3">
    <name type="scientific">Stappia taiwanensis</name>
    <dbReference type="NCBI Taxonomy" id="992267"/>
    <lineage>
        <taxon>Bacteria</taxon>
        <taxon>Pseudomonadati</taxon>
        <taxon>Pseudomonadota</taxon>
        <taxon>Alphaproteobacteria</taxon>
        <taxon>Hyphomicrobiales</taxon>
        <taxon>Stappiaceae</taxon>
        <taxon>Stappia</taxon>
    </lineage>
</organism>
<dbReference type="PROSITE" id="PS51257">
    <property type="entry name" value="PROKAR_LIPOPROTEIN"/>
    <property type="match status" value="1"/>
</dbReference>
<keyword evidence="1" id="KW-0732">Signal</keyword>
<reference evidence="2 3" key="2">
    <citation type="submission" date="2020-08" db="EMBL/GenBank/DDBJ databases">
        <title>Stappia taiwanensis sp. nov., isolated from a coastal thermal spring.</title>
        <authorList>
            <person name="Kampfer P."/>
        </authorList>
    </citation>
    <scope>NUCLEOTIDE SEQUENCE [LARGE SCALE GENOMIC DNA]</scope>
    <source>
        <strain evidence="2 3">DSM 23284</strain>
    </source>
</reference>
<dbReference type="Pfam" id="PF06572">
    <property type="entry name" value="DUF1131"/>
    <property type="match status" value="1"/>
</dbReference>
<feature type="chain" id="PRO_5032846112" evidence="1">
    <location>
        <begin position="25"/>
        <end position="194"/>
    </location>
</feature>
<evidence type="ECO:0000313" key="3">
    <source>
        <dbReference type="Proteomes" id="UP000559404"/>
    </source>
</evidence>
<comment type="caution">
    <text evidence="2">The sequence shown here is derived from an EMBL/GenBank/DDBJ whole genome shotgun (WGS) entry which is preliminary data.</text>
</comment>
<dbReference type="RefSeq" id="WP_181759032.1">
    <property type="nucleotide sequence ID" value="NZ_BMCR01000004.1"/>
</dbReference>
<dbReference type="InterPro" id="IPR038714">
    <property type="entry name" value="YfeY-like_sf"/>
</dbReference>
<dbReference type="InterPro" id="IPR010938">
    <property type="entry name" value="DUF1131"/>
</dbReference>
<evidence type="ECO:0000256" key="1">
    <source>
        <dbReference type="SAM" id="SignalP"/>
    </source>
</evidence>
<name>A0A838XP45_9HYPH</name>
<reference evidence="2 3" key="1">
    <citation type="submission" date="2020-07" db="EMBL/GenBank/DDBJ databases">
        <authorList>
            <person name="Li M."/>
        </authorList>
    </citation>
    <scope>NUCLEOTIDE SEQUENCE [LARGE SCALE GENOMIC DNA]</scope>
    <source>
        <strain evidence="2 3">DSM 23284</strain>
    </source>
</reference>
<evidence type="ECO:0000313" key="2">
    <source>
        <dbReference type="EMBL" id="MBA4610831.1"/>
    </source>
</evidence>
<dbReference type="EMBL" id="JACEON010000003">
    <property type="protein sequence ID" value="MBA4610831.1"/>
    <property type="molecule type" value="Genomic_DNA"/>
</dbReference>
<dbReference type="Proteomes" id="UP000559404">
    <property type="component" value="Unassembled WGS sequence"/>
</dbReference>
<dbReference type="Gene3D" id="2.60.460.10">
    <property type="entry name" value="protein yfey like domain"/>
    <property type="match status" value="1"/>
</dbReference>
<gene>
    <name evidence="2" type="ORF">H1W37_04160</name>
</gene>
<dbReference type="AlphaFoldDB" id="A0A838XP45"/>
<sequence>MRSALPLICSVLAAFVAACSPTFEDTGPVIVARTSDVTLVQISEAGVGNLNGQTAYSSKAIQAALPGFTTEGLQSATENRTEWAIGAFNSDGFQVLQVFKGANGKIREVHGVTHHLQGPNGERIGMTFSEVGSRRSDCRVGRNLWRGMAICKSRGADRVTLVYAISQYAGPFDRLPPSDQLNKAMIQRIIWTAP</sequence>
<protein>
    <submittedName>
        <fullName evidence="2">DUF1131 family protein</fullName>
    </submittedName>
</protein>
<proteinExistence type="predicted"/>
<keyword evidence="3" id="KW-1185">Reference proteome</keyword>